<comment type="caution">
    <text evidence="2">The sequence shown here is derived from an EMBL/GenBank/DDBJ whole genome shotgun (WGS) entry which is preliminary data.</text>
</comment>
<reference evidence="2 3" key="1">
    <citation type="journal article" date="2013" name="Curr. Biol.">
        <title>The Genome of the Foraminiferan Reticulomyxa filosa.</title>
        <authorList>
            <person name="Glockner G."/>
            <person name="Hulsmann N."/>
            <person name="Schleicher M."/>
            <person name="Noegel A.A."/>
            <person name="Eichinger L."/>
            <person name="Gallinger C."/>
            <person name="Pawlowski J."/>
            <person name="Sierra R."/>
            <person name="Euteneuer U."/>
            <person name="Pillet L."/>
            <person name="Moustafa A."/>
            <person name="Platzer M."/>
            <person name="Groth M."/>
            <person name="Szafranski K."/>
            <person name="Schliwa M."/>
        </authorList>
    </citation>
    <scope>NUCLEOTIDE SEQUENCE [LARGE SCALE GENOMIC DNA]</scope>
</reference>
<organism evidence="2 3">
    <name type="scientific">Reticulomyxa filosa</name>
    <dbReference type="NCBI Taxonomy" id="46433"/>
    <lineage>
        <taxon>Eukaryota</taxon>
        <taxon>Sar</taxon>
        <taxon>Rhizaria</taxon>
        <taxon>Retaria</taxon>
        <taxon>Foraminifera</taxon>
        <taxon>Monothalamids</taxon>
        <taxon>Reticulomyxidae</taxon>
        <taxon>Reticulomyxa</taxon>
    </lineage>
</organism>
<keyword evidence="1" id="KW-0472">Membrane</keyword>
<dbReference type="AlphaFoldDB" id="X6N4G0"/>
<evidence type="ECO:0000313" key="3">
    <source>
        <dbReference type="Proteomes" id="UP000023152"/>
    </source>
</evidence>
<proteinExistence type="predicted"/>
<gene>
    <name evidence="2" type="ORF">RFI_16567</name>
</gene>
<name>X6N4G0_RETFI</name>
<protein>
    <submittedName>
        <fullName evidence="2">Uncharacterized protein</fullName>
    </submittedName>
</protein>
<dbReference type="EMBL" id="ASPP01012392">
    <property type="protein sequence ID" value="ETO20649.1"/>
    <property type="molecule type" value="Genomic_DNA"/>
</dbReference>
<keyword evidence="1" id="KW-1133">Transmembrane helix</keyword>
<dbReference type="Proteomes" id="UP000023152">
    <property type="component" value="Unassembled WGS sequence"/>
</dbReference>
<evidence type="ECO:0000313" key="2">
    <source>
        <dbReference type="EMBL" id="ETO20649.1"/>
    </source>
</evidence>
<keyword evidence="3" id="KW-1185">Reference proteome</keyword>
<keyword evidence="1" id="KW-0812">Transmembrane</keyword>
<feature type="transmembrane region" description="Helical" evidence="1">
    <location>
        <begin position="12"/>
        <end position="36"/>
    </location>
</feature>
<sequence>MQPKQLKGVAFVGLYGIFLLFLWFFWTLNPGHLLLLKQKLENLFEREEFASTRHTYVIQNENFEPLNQSHWDLDINERINKKGIFKFRRFYTIGRYQNNNVCELPNAHFFILNASELTYKK</sequence>
<accession>X6N4G0</accession>
<evidence type="ECO:0000256" key="1">
    <source>
        <dbReference type="SAM" id="Phobius"/>
    </source>
</evidence>